<dbReference type="SMART" id="SM00267">
    <property type="entry name" value="GGDEF"/>
    <property type="match status" value="1"/>
</dbReference>
<dbReference type="Pfam" id="PF00990">
    <property type="entry name" value="GGDEF"/>
    <property type="match status" value="1"/>
</dbReference>
<accession>A0ABT1FAG8</accession>
<dbReference type="Pfam" id="PF00563">
    <property type="entry name" value="EAL"/>
    <property type="match status" value="1"/>
</dbReference>
<dbReference type="InterPro" id="IPR003018">
    <property type="entry name" value="GAF"/>
</dbReference>
<dbReference type="SUPFAM" id="SSF55781">
    <property type="entry name" value="GAF domain-like"/>
    <property type="match status" value="1"/>
</dbReference>
<dbReference type="InterPro" id="IPR001633">
    <property type="entry name" value="EAL_dom"/>
</dbReference>
<protein>
    <submittedName>
        <fullName evidence="2">GGDEF and EAL domain-containing protein</fullName>
    </submittedName>
</protein>
<dbReference type="SMART" id="SM00052">
    <property type="entry name" value="EAL"/>
    <property type="match status" value="1"/>
</dbReference>
<dbReference type="Proteomes" id="UP001204615">
    <property type="component" value="Unassembled WGS sequence"/>
</dbReference>
<dbReference type="PANTHER" id="PTHR33121">
    <property type="entry name" value="CYCLIC DI-GMP PHOSPHODIESTERASE PDEF"/>
    <property type="match status" value="1"/>
</dbReference>
<dbReference type="InterPro" id="IPR050706">
    <property type="entry name" value="Cyclic-di-GMP_PDE-like"/>
</dbReference>
<reference evidence="2 3" key="1">
    <citation type="submission" date="2022-06" db="EMBL/GenBank/DDBJ databases">
        <title>Dyella sp. Sa strain:Sa Genome sequencing.</title>
        <authorList>
            <person name="Park S."/>
        </authorList>
    </citation>
    <scope>NUCLEOTIDE SEQUENCE [LARGE SCALE GENOMIC DNA]</scope>
    <source>
        <strain evidence="2 3">Sa</strain>
    </source>
</reference>
<dbReference type="InterPro" id="IPR043128">
    <property type="entry name" value="Rev_trsase/Diguanyl_cyclase"/>
</dbReference>
<feature type="domain" description="EAL" evidence="1">
    <location>
        <begin position="342"/>
        <end position="595"/>
    </location>
</feature>
<sequence length="604" mass="65620">MTVHDSGSMGLAGSALDVPSDATREAFGEGFAVPGFDAVARLAAHSLHVPLVSLVLSTGSAFWFSADAHRPDSPHALHPRYLEATRQGQTQVVPDTEADTRFGGAPLLTDIGPTRMRFFASEPVYTLSGQHVGALCVMDYSPRDGLNESECADLRDAARLAGTGLVLGSYVGRIDPVTQLPHRNAFFEDLRARQRGGAHQAWLIAVDVAPVSRFSAFIRAMGHAYADELMRDVAARVQVWMPEHTHLYQVGTSRFAAILPGSVDGLDAARMDELVHRLRQPFDCLGIPLCVQPGVGLLSLDIHQLEGGDPLRLVMSASHAAQESVRGWATYEPSDDERHRQEFFLVTELAAALNERAELDLHYQPRVDLASGRCIAVEALARWQHPTQGTIPPGRFIELAEQAGLMRSLTEWVLDHGVAQLGLWQRAGLDLKLSINVSSSDLGTELIDRLREAAGRHAVALEALELEVTEGTLLEHSDTTREILAAIRALGVGIAIDDFGTGYSNLTSLREMPATSLKIDQSFVRGMEASPHDGAIVRSMTELARELGFRVVVEGVETASIFASVQGMACDEVQGYHLARPMAAAELPDWLARHDVARFRRPAG</sequence>
<evidence type="ECO:0000313" key="2">
    <source>
        <dbReference type="EMBL" id="MCP1373023.1"/>
    </source>
</evidence>
<proteinExistence type="predicted"/>
<dbReference type="CDD" id="cd01948">
    <property type="entry name" value="EAL"/>
    <property type="match status" value="1"/>
</dbReference>
<dbReference type="InterPro" id="IPR029787">
    <property type="entry name" value="Nucleotide_cyclase"/>
</dbReference>
<organism evidence="2 3">
    <name type="scientific">Dyella lutea</name>
    <dbReference type="NCBI Taxonomy" id="2950441"/>
    <lineage>
        <taxon>Bacteria</taxon>
        <taxon>Pseudomonadati</taxon>
        <taxon>Pseudomonadota</taxon>
        <taxon>Gammaproteobacteria</taxon>
        <taxon>Lysobacterales</taxon>
        <taxon>Rhodanobacteraceae</taxon>
        <taxon>Dyella</taxon>
    </lineage>
</organism>
<dbReference type="RefSeq" id="WP_253564791.1">
    <property type="nucleotide sequence ID" value="NZ_JAMZEK010000001.1"/>
</dbReference>
<dbReference type="InterPro" id="IPR029016">
    <property type="entry name" value="GAF-like_dom_sf"/>
</dbReference>
<dbReference type="InterPro" id="IPR000160">
    <property type="entry name" value="GGDEF_dom"/>
</dbReference>
<evidence type="ECO:0000259" key="1">
    <source>
        <dbReference type="PROSITE" id="PS50883"/>
    </source>
</evidence>
<dbReference type="Gene3D" id="3.20.20.450">
    <property type="entry name" value="EAL domain"/>
    <property type="match status" value="1"/>
</dbReference>
<dbReference type="Gene3D" id="3.30.450.40">
    <property type="match status" value="1"/>
</dbReference>
<dbReference type="PROSITE" id="PS50883">
    <property type="entry name" value="EAL"/>
    <property type="match status" value="1"/>
</dbReference>
<name>A0ABT1FAG8_9GAMM</name>
<evidence type="ECO:0000313" key="3">
    <source>
        <dbReference type="Proteomes" id="UP001204615"/>
    </source>
</evidence>
<dbReference type="SUPFAM" id="SSF55073">
    <property type="entry name" value="Nucleotide cyclase"/>
    <property type="match status" value="1"/>
</dbReference>
<dbReference type="InterPro" id="IPR035919">
    <property type="entry name" value="EAL_sf"/>
</dbReference>
<dbReference type="SUPFAM" id="SSF141868">
    <property type="entry name" value="EAL domain-like"/>
    <property type="match status" value="1"/>
</dbReference>
<dbReference type="PANTHER" id="PTHR33121:SF19">
    <property type="entry name" value="CYCLIC DI-GMP PHOSPHODIESTERASE PA2567"/>
    <property type="match status" value="1"/>
</dbReference>
<dbReference type="EMBL" id="JAMZEK010000001">
    <property type="protein sequence ID" value="MCP1373023.1"/>
    <property type="molecule type" value="Genomic_DNA"/>
</dbReference>
<dbReference type="Pfam" id="PF01590">
    <property type="entry name" value="GAF"/>
    <property type="match status" value="1"/>
</dbReference>
<dbReference type="Gene3D" id="3.30.70.270">
    <property type="match status" value="1"/>
</dbReference>
<keyword evidence="3" id="KW-1185">Reference proteome</keyword>
<gene>
    <name evidence="2" type="ORF">NC595_03005</name>
</gene>
<comment type="caution">
    <text evidence="2">The sequence shown here is derived from an EMBL/GenBank/DDBJ whole genome shotgun (WGS) entry which is preliminary data.</text>
</comment>